<proteinExistence type="predicted"/>
<feature type="chain" id="PRO_5027113097" evidence="1">
    <location>
        <begin position="31"/>
        <end position="76"/>
    </location>
</feature>
<name>A0A6J4LV99_9BACT</name>
<evidence type="ECO:0000256" key="1">
    <source>
        <dbReference type="SAM" id="SignalP"/>
    </source>
</evidence>
<protein>
    <submittedName>
        <fullName evidence="2">Uncharacterized protein</fullName>
    </submittedName>
</protein>
<accession>A0A6J4LV99</accession>
<gene>
    <name evidence="2" type="ORF">AVDCRST_MAG89-2674</name>
</gene>
<reference evidence="2" key="1">
    <citation type="submission" date="2020-02" db="EMBL/GenBank/DDBJ databases">
        <authorList>
            <person name="Meier V. D."/>
        </authorList>
    </citation>
    <scope>NUCLEOTIDE SEQUENCE</scope>
    <source>
        <strain evidence="2">AVDCRST_MAG89</strain>
    </source>
</reference>
<keyword evidence="1" id="KW-0732">Signal</keyword>
<dbReference type="AlphaFoldDB" id="A0A6J4LV99"/>
<organism evidence="2">
    <name type="scientific">uncultured Gemmatimonadota bacterium</name>
    <dbReference type="NCBI Taxonomy" id="203437"/>
    <lineage>
        <taxon>Bacteria</taxon>
        <taxon>Pseudomonadati</taxon>
        <taxon>Gemmatimonadota</taxon>
        <taxon>environmental samples</taxon>
    </lineage>
</organism>
<evidence type="ECO:0000313" key="2">
    <source>
        <dbReference type="EMBL" id="CAA9342274.1"/>
    </source>
</evidence>
<sequence>MKLRLAHLIQAVFAMLVVVGLSFGATRAFASGQPAATAGSCEDLGYDYDDVTCAYNCPRQQGYCAAGGFCRCGNIP</sequence>
<feature type="signal peptide" evidence="1">
    <location>
        <begin position="1"/>
        <end position="30"/>
    </location>
</feature>
<dbReference type="EMBL" id="CADCTV010000560">
    <property type="protein sequence ID" value="CAA9342274.1"/>
    <property type="molecule type" value="Genomic_DNA"/>
</dbReference>